<protein>
    <recommendedName>
        <fullName evidence="10">Tetraspanin</fullName>
    </recommendedName>
</protein>
<evidence type="ECO:0000256" key="4">
    <source>
        <dbReference type="ARBA" id="ARBA00023136"/>
    </source>
</evidence>
<feature type="region of interest" description="Disordered" evidence="5">
    <location>
        <begin position="455"/>
        <end position="480"/>
    </location>
</feature>
<dbReference type="Gene3D" id="1.10.1450.10">
    <property type="entry name" value="Tetraspanin"/>
    <property type="match status" value="1"/>
</dbReference>
<dbReference type="EMBL" id="CAJNOE010000130">
    <property type="protein sequence ID" value="CAF0954866.1"/>
    <property type="molecule type" value="Genomic_DNA"/>
</dbReference>
<evidence type="ECO:0000313" key="7">
    <source>
        <dbReference type="EMBL" id="CAF0954866.1"/>
    </source>
</evidence>
<evidence type="ECO:0000256" key="6">
    <source>
        <dbReference type="SAM" id="Phobius"/>
    </source>
</evidence>
<dbReference type="SUPFAM" id="SSF48652">
    <property type="entry name" value="Tetraspanin"/>
    <property type="match status" value="1"/>
</dbReference>
<accession>A0A814DMH2</accession>
<name>A0A814DMH2_9BILA</name>
<gene>
    <name evidence="7" type="ORF">IZO911_LOCUS15214</name>
    <name evidence="8" type="ORF">KXQ929_LOCUS31259</name>
</gene>
<organism evidence="7 9">
    <name type="scientific">Adineta steineri</name>
    <dbReference type="NCBI Taxonomy" id="433720"/>
    <lineage>
        <taxon>Eukaryota</taxon>
        <taxon>Metazoa</taxon>
        <taxon>Spiralia</taxon>
        <taxon>Gnathifera</taxon>
        <taxon>Rotifera</taxon>
        <taxon>Eurotatoria</taxon>
        <taxon>Bdelloidea</taxon>
        <taxon>Adinetida</taxon>
        <taxon>Adinetidae</taxon>
        <taxon>Adineta</taxon>
    </lineage>
</organism>
<comment type="subcellular location">
    <subcellularLocation>
        <location evidence="1">Membrane</location>
        <topology evidence="1">Multi-pass membrane protein</topology>
    </subcellularLocation>
</comment>
<dbReference type="Proteomes" id="UP000663860">
    <property type="component" value="Unassembled WGS sequence"/>
</dbReference>
<feature type="transmembrane region" description="Helical" evidence="6">
    <location>
        <begin position="53"/>
        <end position="78"/>
    </location>
</feature>
<feature type="transmembrane region" description="Helical" evidence="6">
    <location>
        <begin position="85"/>
        <end position="109"/>
    </location>
</feature>
<keyword evidence="2 6" id="KW-0812">Transmembrane</keyword>
<feature type="region of interest" description="Disordered" evidence="5">
    <location>
        <begin position="557"/>
        <end position="584"/>
    </location>
</feature>
<keyword evidence="4 6" id="KW-0472">Membrane</keyword>
<proteinExistence type="predicted"/>
<feature type="transmembrane region" description="Helical" evidence="6">
    <location>
        <begin position="189"/>
        <end position="212"/>
    </location>
</feature>
<evidence type="ECO:0000313" key="9">
    <source>
        <dbReference type="Proteomes" id="UP000663860"/>
    </source>
</evidence>
<evidence type="ECO:0008006" key="10">
    <source>
        <dbReference type="Google" id="ProtNLM"/>
    </source>
</evidence>
<comment type="caution">
    <text evidence="7">The sequence shown here is derived from an EMBL/GenBank/DDBJ whole genome shotgun (WGS) entry which is preliminary data.</text>
</comment>
<reference evidence="7" key="1">
    <citation type="submission" date="2021-02" db="EMBL/GenBank/DDBJ databases">
        <authorList>
            <person name="Nowell W R."/>
        </authorList>
    </citation>
    <scope>NUCLEOTIDE SEQUENCE</scope>
</reference>
<dbReference type="InterPro" id="IPR018499">
    <property type="entry name" value="Tetraspanin/Peripherin"/>
</dbReference>
<dbReference type="Pfam" id="PF00335">
    <property type="entry name" value="Tetraspanin"/>
    <property type="match status" value="1"/>
</dbReference>
<evidence type="ECO:0000256" key="1">
    <source>
        <dbReference type="ARBA" id="ARBA00004141"/>
    </source>
</evidence>
<dbReference type="AlphaFoldDB" id="A0A814DMH2"/>
<evidence type="ECO:0000256" key="5">
    <source>
        <dbReference type="SAM" id="MobiDB-lite"/>
    </source>
</evidence>
<feature type="transmembrane region" description="Helical" evidence="6">
    <location>
        <begin position="12"/>
        <end position="33"/>
    </location>
</feature>
<feature type="region of interest" description="Disordered" evidence="5">
    <location>
        <begin position="224"/>
        <end position="249"/>
    </location>
</feature>
<keyword evidence="3 6" id="KW-1133">Transmembrane helix</keyword>
<sequence>MNQSMLKFISKLALVILCILGLIELGLAIWTVLEDQYKSLAYNLADVGYIDLWMLRYLSMCLFASSIITLVMCLILFWGLLSAHIFIFISTTMIGLVIIAEFIISILTFTSKFQMRLTLQEQLPKLVITYRQGNDERASRALDILQSAFRCCGSDGRLSYQNNVPLSCNMYSIGCLQRTMYFIDSCMDVLAYLLLLFSLIKLLIVIFFYSFLCIQQRHRKKHPEEHRQTLNDSNHWRQSSSFDSSSSENIPKKILLSPSAIANQRENLHHDNDYNEKRRVILNDYDSHSPDKRVQNAAILLSLPLPSSNTNLSPSTFEQQTLRKLSSISEKTEKTETDDSEPDLLRIKQYNPKRKAIITAVHQKQQPPPPPLPKSLPHIKNRKQIIGDDENDHDSGVEHSPSEKSFDEQNSSKRRSATPTSVDTNSKSNISIKKSTIKIPPTLSFSNVFVTSVSQGDGNIQSRDDEVKKPLTASPSTSSSFSDQLLLADITTPKPILKKSIQQSSPLSEPDRIPPSYQDQKKILPIINTKSYVKLPEFHLNNNLTKIYVPYKPKETPLLHKIPKPAPRPSLKQSSMEKHNESLV</sequence>
<dbReference type="GO" id="GO:0016020">
    <property type="term" value="C:membrane"/>
    <property type="evidence" value="ECO:0007669"/>
    <property type="project" value="UniProtKB-SubCell"/>
</dbReference>
<evidence type="ECO:0000256" key="2">
    <source>
        <dbReference type="ARBA" id="ARBA00022692"/>
    </source>
</evidence>
<feature type="region of interest" description="Disordered" evidence="5">
    <location>
        <begin position="308"/>
        <end position="351"/>
    </location>
</feature>
<feature type="region of interest" description="Disordered" evidence="5">
    <location>
        <begin position="386"/>
        <end position="427"/>
    </location>
</feature>
<evidence type="ECO:0000313" key="8">
    <source>
        <dbReference type="EMBL" id="CAF4046626.1"/>
    </source>
</evidence>
<dbReference type="EMBL" id="CAJOBB010003549">
    <property type="protein sequence ID" value="CAF4046626.1"/>
    <property type="molecule type" value="Genomic_DNA"/>
</dbReference>
<dbReference type="CDD" id="cd03127">
    <property type="entry name" value="tetraspanin_LEL"/>
    <property type="match status" value="1"/>
</dbReference>
<feature type="compositionally biased region" description="Basic and acidic residues" evidence="5">
    <location>
        <begin position="393"/>
        <end position="411"/>
    </location>
</feature>
<feature type="compositionally biased region" description="Basic and acidic residues" evidence="5">
    <location>
        <begin position="575"/>
        <end position="584"/>
    </location>
</feature>
<dbReference type="Proteomes" id="UP000663868">
    <property type="component" value="Unassembled WGS sequence"/>
</dbReference>
<evidence type="ECO:0000256" key="3">
    <source>
        <dbReference type="ARBA" id="ARBA00022989"/>
    </source>
</evidence>
<dbReference type="InterPro" id="IPR008952">
    <property type="entry name" value="Tetraspanin_EC2_sf"/>
</dbReference>